<accession>A0A8C2RVH6</accession>
<evidence type="ECO:0000256" key="2">
    <source>
        <dbReference type="ARBA" id="ARBA00023043"/>
    </source>
</evidence>
<dbReference type="Pfam" id="PF00612">
    <property type="entry name" value="IQ"/>
    <property type="match status" value="1"/>
</dbReference>
<reference evidence="6" key="1">
    <citation type="submission" date="2025-08" db="UniProtKB">
        <authorList>
            <consortium name="Ensembl"/>
        </authorList>
    </citation>
    <scope>IDENTIFICATION</scope>
</reference>
<evidence type="ECO:0000256" key="4">
    <source>
        <dbReference type="SAM" id="Coils"/>
    </source>
</evidence>
<feature type="coiled-coil region" evidence="4">
    <location>
        <begin position="279"/>
        <end position="373"/>
    </location>
</feature>
<dbReference type="Ensembl" id="ENSCHIT00010047120.1">
    <property type="protein sequence ID" value="ENSCHIP00010033507.1"/>
    <property type="gene ID" value="ENSCHIG00010024813.1"/>
</dbReference>
<organism evidence="6">
    <name type="scientific">Capra hircus</name>
    <name type="common">Goat</name>
    <dbReference type="NCBI Taxonomy" id="9925"/>
    <lineage>
        <taxon>Eukaryota</taxon>
        <taxon>Metazoa</taxon>
        <taxon>Chordata</taxon>
        <taxon>Craniata</taxon>
        <taxon>Vertebrata</taxon>
        <taxon>Euteleostomi</taxon>
        <taxon>Mammalia</taxon>
        <taxon>Eutheria</taxon>
        <taxon>Laurasiatheria</taxon>
        <taxon>Artiodactyla</taxon>
        <taxon>Ruminantia</taxon>
        <taxon>Pecora</taxon>
        <taxon>Bovidae</taxon>
        <taxon>Caprinae</taxon>
        <taxon>Capra</taxon>
    </lineage>
</organism>
<dbReference type="InterPro" id="IPR027417">
    <property type="entry name" value="P-loop_NTPase"/>
</dbReference>
<evidence type="ECO:0000313" key="6">
    <source>
        <dbReference type="Ensembl" id="ENSCHIP00010033507.1"/>
    </source>
</evidence>
<feature type="region of interest" description="Disordered" evidence="5">
    <location>
        <begin position="1"/>
        <end position="63"/>
    </location>
</feature>
<dbReference type="AlphaFoldDB" id="A0A8C2RVH6"/>
<dbReference type="Gene3D" id="3.40.50.300">
    <property type="entry name" value="P-loop containing nucleotide triphosphate hydrolases"/>
    <property type="match status" value="1"/>
</dbReference>
<dbReference type="InterPro" id="IPR036770">
    <property type="entry name" value="Ankyrin_rpt-contain_sf"/>
</dbReference>
<evidence type="ECO:0000256" key="3">
    <source>
        <dbReference type="PROSITE-ProRule" id="PRU00023"/>
    </source>
</evidence>
<keyword evidence="4" id="KW-0175">Coiled coil</keyword>
<dbReference type="PROSITE" id="PS50088">
    <property type="entry name" value="ANK_REPEAT"/>
    <property type="match status" value="2"/>
</dbReference>
<dbReference type="SMART" id="SM00248">
    <property type="entry name" value="ANK"/>
    <property type="match status" value="2"/>
</dbReference>
<protein>
    <submittedName>
        <fullName evidence="6">IQ motif and ankyrin repeat containing 1</fullName>
    </submittedName>
</protein>
<dbReference type="GO" id="GO:0005737">
    <property type="term" value="C:cytoplasm"/>
    <property type="evidence" value="ECO:0007669"/>
    <property type="project" value="TreeGrafter"/>
</dbReference>
<dbReference type="PROSITE" id="PS50096">
    <property type="entry name" value="IQ"/>
    <property type="match status" value="1"/>
</dbReference>
<keyword evidence="2 3" id="KW-0040">ANK repeat</keyword>
<dbReference type="PANTHER" id="PTHR23206">
    <property type="entry name" value="MASK PROTEIN"/>
    <property type="match status" value="1"/>
</dbReference>
<evidence type="ECO:0000256" key="1">
    <source>
        <dbReference type="ARBA" id="ARBA00022737"/>
    </source>
</evidence>
<dbReference type="InterPro" id="IPR002110">
    <property type="entry name" value="Ankyrin_rpt"/>
</dbReference>
<dbReference type="InterPro" id="IPR051631">
    <property type="entry name" value="Ankyrin-KH/SAM_domain"/>
</dbReference>
<dbReference type="SUPFAM" id="SSF48403">
    <property type="entry name" value="Ankyrin repeat"/>
    <property type="match status" value="1"/>
</dbReference>
<dbReference type="Gene3D" id="1.25.40.20">
    <property type="entry name" value="Ankyrin repeat-containing domain"/>
    <property type="match status" value="1"/>
</dbReference>
<evidence type="ECO:0000256" key="5">
    <source>
        <dbReference type="SAM" id="MobiDB-lite"/>
    </source>
</evidence>
<feature type="repeat" description="ANK" evidence="3">
    <location>
        <begin position="222"/>
        <end position="254"/>
    </location>
</feature>
<sequence>MSSKKGALRAAPGKSFPRAKPRAPAGKPGESRQPQRETGPQATGRATPERPEAPAGPTAEDRAATVIQCAFRKLLARKELARRQQEHQDYQELMEKLQREAFVAQVRREQEAARRRQEEAAAAERRRQEERLRGARLLEAAFDGNLGEIQAVLREVDELLTREGMGCDAAGMVRRLQRRLALVDFEDSGGNTPLSEAAAGGQSLAIQLLAEQGASPNSKGAFGRTPLYRAAFGGHLEAVEVLLKLGADPRVYADDGSTPEQVASLDTVVSVLQSWDLSLTDAMLQNMEAERERRAQEAARHQEAEAQRMNLKVQQLAKDQQQCHQQAIKDAEEQVDRLQQEAQKAEEALALARLELREQTQEAEEEVPGLKCQVSELHDVLMKDVGDRIRADGRWPLVIDPSGQAATFLRYQDTNYVDAVNPDHLRPERIRLALLGALRFGKPLVFDLREVDLFPAVQQQLEAVQPGLAQELLGRGLLEQERYLSLLRPTDGPEYGPNQFQEARLQHFRLFFVTKVRWPPAEQLQVLLPVRVQLPGGGL</sequence>
<dbReference type="GO" id="GO:0045087">
    <property type="term" value="P:innate immune response"/>
    <property type="evidence" value="ECO:0007669"/>
    <property type="project" value="TreeGrafter"/>
</dbReference>
<proteinExistence type="predicted"/>
<feature type="repeat" description="ANK" evidence="3">
    <location>
        <begin position="189"/>
        <end position="221"/>
    </location>
</feature>
<dbReference type="InterPro" id="IPR000048">
    <property type="entry name" value="IQ_motif_EF-hand-BS"/>
</dbReference>
<feature type="coiled-coil region" evidence="4">
    <location>
        <begin position="80"/>
        <end position="133"/>
    </location>
</feature>
<name>A0A8C2RVH6_CAPHI</name>
<dbReference type="Pfam" id="PF12796">
    <property type="entry name" value="Ank_2"/>
    <property type="match status" value="1"/>
</dbReference>
<dbReference type="PROSITE" id="PS50297">
    <property type="entry name" value="ANK_REP_REGION"/>
    <property type="match status" value="2"/>
</dbReference>
<dbReference type="PANTHER" id="PTHR23206:SF8">
    <property type="entry name" value="ANKYRIN REPEAT AND KH DOMAIN-CONTAINING 1"/>
    <property type="match status" value="1"/>
</dbReference>
<keyword evidence="1" id="KW-0677">Repeat</keyword>
<gene>
    <name evidence="6" type="primary">IQANK1</name>
</gene>